<name>A0A1I1Z6Q6_9GAMM</name>
<dbReference type="EMBL" id="FONH01000002">
    <property type="protein sequence ID" value="SFE27421.1"/>
    <property type="molecule type" value="Genomic_DNA"/>
</dbReference>
<proteinExistence type="predicted"/>
<dbReference type="InterPro" id="IPR000182">
    <property type="entry name" value="GNAT_dom"/>
</dbReference>
<dbReference type="GO" id="GO:0008999">
    <property type="term" value="F:protein-N-terminal-alanine acetyltransferase activity"/>
    <property type="evidence" value="ECO:0007669"/>
    <property type="project" value="TreeGrafter"/>
</dbReference>
<dbReference type="SUPFAM" id="SSF55729">
    <property type="entry name" value="Acyl-CoA N-acyltransferases (Nat)"/>
    <property type="match status" value="1"/>
</dbReference>
<reference evidence="4" key="1">
    <citation type="submission" date="2016-10" db="EMBL/GenBank/DDBJ databases">
        <authorList>
            <person name="Varghese N."/>
            <person name="Submissions S."/>
        </authorList>
    </citation>
    <scope>NUCLEOTIDE SEQUENCE [LARGE SCALE GENOMIC DNA]</scope>
    <source>
        <strain evidence="4">UNC178MFTsu3.1</strain>
    </source>
</reference>
<sequence length="238" mass="26482">MSHTTNAFGQPIGLPVPGWTPRPRPERVALDGRYCRLEPLDAERHAAELYAAYAAAPDQRDWTYMAAGPFQDAAGYLAYAHKVAASADPLHYTVIDRATGRAVGTLALLRIEPVHGVIEVGWVAFSRALQRTPISTEAQYLLMKYVFDTLGYRRYEWKCDALNGPSRNTAMRLGFQYEGVFRQAIVYKGRNRDTAWFAMIDRDWPALAAAFEAWLAPDNFAADGAQQRSLAAIRAGQA</sequence>
<evidence type="ECO:0000259" key="2">
    <source>
        <dbReference type="PROSITE" id="PS51186"/>
    </source>
</evidence>
<feature type="domain" description="N-acetyltransferase" evidence="2">
    <location>
        <begin position="35"/>
        <end position="193"/>
    </location>
</feature>
<keyword evidence="3" id="KW-0808">Transferase</keyword>
<gene>
    <name evidence="3" type="ORF">SAMN02799615_00632</name>
</gene>
<accession>A0A1I1Z6Q6</accession>
<dbReference type="PANTHER" id="PTHR43441">
    <property type="entry name" value="RIBOSOMAL-PROTEIN-SERINE ACETYLTRANSFERASE"/>
    <property type="match status" value="1"/>
</dbReference>
<dbReference type="FunFam" id="3.40.630.30:FF:000047">
    <property type="entry name" value="Acetyltransferase, GNAT family"/>
    <property type="match status" value="1"/>
</dbReference>
<evidence type="ECO:0000313" key="4">
    <source>
        <dbReference type="Proteomes" id="UP000199477"/>
    </source>
</evidence>
<dbReference type="InterPro" id="IPR016181">
    <property type="entry name" value="Acyl_CoA_acyltransferase"/>
</dbReference>
<dbReference type="Gene3D" id="3.40.630.30">
    <property type="match status" value="1"/>
</dbReference>
<evidence type="ECO:0000256" key="1">
    <source>
        <dbReference type="SAM" id="MobiDB-lite"/>
    </source>
</evidence>
<dbReference type="PROSITE" id="PS51186">
    <property type="entry name" value="GNAT"/>
    <property type="match status" value="1"/>
</dbReference>
<protein>
    <submittedName>
        <fullName evidence="3">Protein N-acetyltransferase, RimJ/RimL family</fullName>
    </submittedName>
</protein>
<dbReference type="PANTHER" id="PTHR43441:SF2">
    <property type="entry name" value="FAMILY ACETYLTRANSFERASE, PUTATIVE (AFU_ORTHOLOGUE AFUA_7G00850)-RELATED"/>
    <property type="match status" value="1"/>
</dbReference>
<evidence type="ECO:0000313" key="3">
    <source>
        <dbReference type="EMBL" id="SFE27421.1"/>
    </source>
</evidence>
<dbReference type="GO" id="GO:1990189">
    <property type="term" value="F:protein N-terminal-serine acetyltransferase activity"/>
    <property type="evidence" value="ECO:0007669"/>
    <property type="project" value="TreeGrafter"/>
</dbReference>
<dbReference type="STRING" id="500610.SAMN02799615_00632"/>
<feature type="region of interest" description="Disordered" evidence="1">
    <location>
        <begin position="1"/>
        <end position="20"/>
    </location>
</feature>
<dbReference type="RefSeq" id="WP_035322626.1">
    <property type="nucleotide sequence ID" value="NZ_FONH01000002.1"/>
</dbReference>
<dbReference type="Pfam" id="PF13302">
    <property type="entry name" value="Acetyltransf_3"/>
    <property type="match status" value="1"/>
</dbReference>
<dbReference type="InterPro" id="IPR051908">
    <property type="entry name" value="Ribosomal_N-acetyltransferase"/>
</dbReference>
<dbReference type="AlphaFoldDB" id="A0A1I1Z6Q6"/>
<organism evidence="3 4">
    <name type="scientific">Dyella marensis</name>
    <dbReference type="NCBI Taxonomy" id="500610"/>
    <lineage>
        <taxon>Bacteria</taxon>
        <taxon>Pseudomonadati</taxon>
        <taxon>Pseudomonadota</taxon>
        <taxon>Gammaproteobacteria</taxon>
        <taxon>Lysobacterales</taxon>
        <taxon>Rhodanobacteraceae</taxon>
        <taxon>Dyella</taxon>
    </lineage>
</organism>
<keyword evidence="4" id="KW-1185">Reference proteome</keyword>
<dbReference type="Proteomes" id="UP000199477">
    <property type="component" value="Unassembled WGS sequence"/>
</dbReference>